<dbReference type="AlphaFoldDB" id="A0A7Y9EGW4"/>
<dbReference type="Proteomes" id="UP000529783">
    <property type="component" value="Unassembled WGS sequence"/>
</dbReference>
<evidence type="ECO:0000313" key="2">
    <source>
        <dbReference type="Proteomes" id="UP000529783"/>
    </source>
</evidence>
<reference evidence="1 2" key="1">
    <citation type="submission" date="2020-07" db="EMBL/GenBank/DDBJ databases">
        <title>Sequencing the genomes of 1000 actinobacteria strains.</title>
        <authorList>
            <person name="Klenk H.-P."/>
        </authorList>
    </citation>
    <scope>NUCLEOTIDE SEQUENCE [LARGE SCALE GENOMIC DNA]</scope>
    <source>
        <strain evidence="1 2">DSM 40398</strain>
    </source>
</reference>
<dbReference type="RefSeq" id="WP_179844612.1">
    <property type="nucleotide sequence ID" value="NZ_JACCBA010000001.1"/>
</dbReference>
<sequence>MKKPRGSVRGSGAASADHGGVAISGVHIGDVHTAASPLARSAYLHQVRRIAPARLLDRDDELAELADFCTRDSGPSWAWWQAPAWSGKSALLAWFVLNPPPKVHVVSFFVTARWAGNSDRAAFADVVLEQLAEAAGQPVPAFLTDANREAHLLGLLDEAAARCREAGARLVLVVDGLDEDRGATTGPDAHSIAAFFPVRPPEGVRVVLAGRPHPPVPSDVPDDHPLRDPGIVRSLAPSEAARVVRVDAERELRSLLHGTELARDLLGLVVAAGGGLTSGDLGELTGVPVVDVDDRLRAVTGRTFSTRASHLRPGPGNEVYVLAHEELQDMAVAHLGEERLEAYRQRLHAWADGYRGRGWPAGTPEYLLRGYHRLLASRGDLPRTVACGTDGARHDRMLDITGGDVTALAEIGAAMDLICAGPEPDLEAMLALNIARERLTERNAEIPVEVPAAWAGAGRPARAEALAGSVPDPDRRARALTGAARAAVAVGDLEWAWRFLSQAEVAARSIAGPRWRTAELSGMVEVAGAAGDPGAARRLAEEAAGAARSGPASDLDSQAEGLAGVVASLVAVGERTQAETIARSIPESSWRRMALADVMAAAGEFDEAATLADSLPLPRWRAEKMAAVAAVAGAVGDPEWARRLADRAEAIARSPLDPQERGAVLAAAVEAATAAGDLERARRLIDQAVAVARTIANPYGQGQTMAGVVRAAAGAGRHDQAAALAVSIADDHWRPRTLVEVVKAVAATGEFDEAESIARSVLHQSRAAAALAEVAGGAGAAGDLERARRLAADAETLARSVSLRPWFGAVLIEAVGAAGDLERARRLADEAMGAVRSERDRRGQAMRLGELVRALAAIGERRHAETIARAVPDPYRQARALVEVAEAADAAGDRARARRLAAQAVTAAHLVADPIWQSEASGAAVAALASFGDVDQAAAAADSVPDRNRRAGALAAVVRSAVAGGDAERVRACVDRFEAALSDVSDPIALASALTRAVGAPAGRDPHRFADRAEAAARAVPDPGRRDMELRTLARAVAAAGDLDRGEDIARSATSPGERVMGVTEVLKAAGAAAPPAWARRLMDQAEDTARSNPLPVQRANALAWLAEGAVAVGDLDRAEALALEISHTGWQAQRFVLVAESAAPDRARRLLALALRAASWSLSLKALARVEPAAVSAAVDDLWTG</sequence>
<comment type="caution">
    <text evidence="1">The sequence shown here is derived from an EMBL/GenBank/DDBJ whole genome shotgun (WGS) entry which is preliminary data.</text>
</comment>
<evidence type="ECO:0000313" key="1">
    <source>
        <dbReference type="EMBL" id="NYD47550.1"/>
    </source>
</evidence>
<dbReference type="EMBL" id="JACCBA010000001">
    <property type="protein sequence ID" value="NYD47550.1"/>
    <property type="molecule type" value="Genomic_DNA"/>
</dbReference>
<organism evidence="1 2">
    <name type="scientific">Actinomadura luteofluorescens</name>
    <dbReference type="NCBI Taxonomy" id="46163"/>
    <lineage>
        <taxon>Bacteria</taxon>
        <taxon>Bacillati</taxon>
        <taxon>Actinomycetota</taxon>
        <taxon>Actinomycetes</taxon>
        <taxon>Streptosporangiales</taxon>
        <taxon>Thermomonosporaceae</taxon>
        <taxon>Actinomadura</taxon>
    </lineage>
</organism>
<protein>
    <submittedName>
        <fullName evidence="1">Uncharacterized protein</fullName>
    </submittedName>
</protein>
<name>A0A7Y9EGW4_9ACTN</name>
<keyword evidence="2" id="KW-1185">Reference proteome</keyword>
<dbReference type="Gene3D" id="1.25.40.10">
    <property type="entry name" value="Tetratricopeptide repeat domain"/>
    <property type="match status" value="4"/>
</dbReference>
<dbReference type="InterPro" id="IPR011990">
    <property type="entry name" value="TPR-like_helical_dom_sf"/>
</dbReference>
<proteinExistence type="predicted"/>
<gene>
    <name evidence="1" type="ORF">BJY14_003533</name>
</gene>
<accession>A0A7Y9EGW4</accession>